<dbReference type="GO" id="GO:0043590">
    <property type="term" value="C:bacterial nucleoid"/>
    <property type="evidence" value="ECO:0007669"/>
    <property type="project" value="TreeGrafter"/>
</dbReference>
<dbReference type="InterPro" id="IPR042242">
    <property type="entry name" value="RecO_C"/>
</dbReference>
<evidence type="ECO:0000313" key="9">
    <source>
        <dbReference type="EMBL" id="RIA37747.1"/>
    </source>
</evidence>
<comment type="similarity">
    <text evidence="1 7">Belongs to the RecO family.</text>
</comment>
<evidence type="ECO:0000256" key="4">
    <source>
        <dbReference type="ARBA" id="ARBA00023172"/>
    </source>
</evidence>
<dbReference type="HAMAP" id="MF_00201">
    <property type="entry name" value="RecO"/>
    <property type="match status" value="1"/>
</dbReference>
<dbReference type="EMBL" id="QXDC01000004">
    <property type="protein sequence ID" value="RIA37747.1"/>
    <property type="molecule type" value="Genomic_DNA"/>
</dbReference>
<keyword evidence="3 7" id="KW-0227">DNA damage</keyword>
<sequence>MHLRAEAIVLAVRAHGEHGAILRALTPVDGMLAGYVRGGRSRRLRPILQPANIVLGEWRARTDDQLPQLAVDLVHSRALLFAEPLPAVALDWVTALTASVLPEGQPYPAVHAALAGVLDAIEAAPAARGWAVALVRYELLLLAELGFGLALDRCVVTGATADLAFVSPKSGAAVCRTAGAGYADRLFALPPFLASGGAADWADILAGLAITGHFLERDLFGDRRADTLAARARLVDRLKRAVA</sequence>
<accession>A0A397NRD0</accession>
<comment type="function">
    <text evidence="7">Involved in DNA repair and RecF pathway recombination.</text>
</comment>
<dbReference type="SUPFAM" id="SSF57863">
    <property type="entry name" value="ArfGap/RecO-like zinc finger"/>
    <property type="match status" value="1"/>
</dbReference>
<organism evidence="9 10">
    <name type="scientific">Hephaestia caeni</name>
    <dbReference type="NCBI Taxonomy" id="645617"/>
    <lineage>
        <taxon>Bacteria</taxon>
        <taxon>Pseudomonadati</taxon>
        <taxon>Pseudomonadota</taxon>
        <taxon>Alphaproteobacteria</taxon>
        <taxon>Sphingomonadales</taxon>
        <taxon>Sphingomonadaceae</taxon>
        <taxon>Hephaestia</taxon>
    </lineage>
</organism>
<dbReference type="AlphaFoldDB" id="A0A397NRD0"/>
<dbReference type="InterPro" id="IPR003717">
    <property type="entry name" value="RecO"/>
</dbReference>
<dbReference type="SUPFAM" id="SSF50249">
    <property type="entry name" value="Nucleic acid-binding proteins"/>
    <property type="match status" value="1"/>
</dbReference>
<dbReference type="Gene3D" id="1.20.1440.120">
    <property type="entry name" value="Recombination protein O, C-terminal domain"/>
    <property type="match status" value="1"/>
</dbReference>
<dbReference type="PANTHER" id="PTHR33991">
    <property type="entry name" value="DNA REPAIR PROTEIN RECO"/>
    <property type="match status" value="1"/>
</dbReference>
<dbReference type="PANTHER" id="PTHR33991:SF1">
    <property type="entry name" value="DNA REPAIR PROTEIN RECO"/>
    <property type="match status" value="1"/>
</dbReference>
<evidence type="ECO:0000256" key="1">
    <source>
        <dbReference type="ARBA" id="ARBA00007452"/>
    </source>
</evidence>
<dbReference type="GO" id="GO:0006310">
    <property type="term" value="P:DNA recombination"/>
    <property type="evidence" value="ECO:0007669"/>
    <property type="project" value="UniProtKB-UniRule"/>
</dbReference>
<dbReference type="Pfam" id="PF02565">
    <property type="entry name" value="RecO_C"/>
    <property type="match status" value="1"/>
</dbReference>
<evidence type="ECO:0000256" key="7">
    <source>
        <dbReference type="HAMAP-Rule" id="MF_00201"/>
    </source>
</evidence>
<dbReference type="InterPro" id="IPR022572">
    <property type="entry name" value="DNA_rep/recomb_RecO_N"/>
</dbReference>
<keyword evidence="4 7" id="KW-0233">DNA recombination</keyword>
<dbReference type="Pfam" id="PF11967">
    <property type="entry name" value="RecO_N"/>
    <property type="match status" value="1"/>
</dbReference>
<dbReference type="GO" id="GO:0006302">
    <property type="term" value="P:double-strand break repair"/>
    <property type="evidence" value="ECO:0007669"/>
    <property type="project" value="TreeGrafter"/>
</dbReference>
<dbReference type="Gene3D" id="2.40.50.140">
    <property type="entry name" value="Nucleic acid-binding proteins"/>
    <property type="match status" value="1"/>
</dbReference>
<dbReference type="OrthoDB" id="9804792at2"/>
<name>A0A397NRD0_9SPHN</name>
<reference evidence="9 10" key="1">
    <citation type="submission" date="2018-08" db="EMBL/GenBank/DDBJ databases">
        <title>Genomic Encyclopedia of Type Strains, Phase IV (KMG-IV): sequencing the most valuable type-strain genomes for metagenomic binning, comparative biology and taxonomic classification.</title>
        <authorList>
            <person name="Goeker M."/>
        </authorList>
    </citation>
    <scope>NUCLEOTIDE SEQUENCE [LARGE SCALE GENOMIC DNA]</scope>
    <source>
        <strain evidence="9 10">DSM 25527</strain>
    </source>
</reference>
<feature type="domain" description="DNA replication/recombination mediator RecO N-terminal" evidence="8">
    <location>
        <begin position="1"/>
        <end position="75"/>
    </location>
</feature>
<comment type="caution">
    <text evidence="9">The sequence shown here is derived from an EMBL/GenBank/DDBJ whole genome shotgun (WGS) entry which is preliminary data.</text>
</comment>
<evidence type="ECO:0000259" key="8">
    <source>
        <dbReference type="Pfam" id="PF11967"/>
    </source>
</evidence>
<dbReference type="Proteomes" id="UP000266568">
    <property type="component" value="Unassembled WGS sequence"/>
</dbReference>
<protein>
    <recommendedName>
        <fullName evidence="2 7">DNA repair protein RecO</fullName>
    </recommendedName>
    <alternativeName>
        <fullName evidence="6 7">Recombination protein O</fullName>
    </alternativeName>
</protein>
<keyword evidence="10" id="KW-1185">Reference proteome</keyword>
<evidence type="ECO:0000256" key="6">
    <source>
        <dbReference type="ARBA" id="ARBA00033409"/>
    </source>
</evidence>
<dbReference type="InterPro" id="IPR012340">
    <property type="entry name" value="NA-bd_OB-fold"/>
</dbReference>
<proteinExistence type="inferred from homology"/>
<evidence type="ECO:0000256" key="2">
    <source>
        <dbReference type="ARBA" id="ARBA00021310"/>
    </source>
</evidence>
<gene>
    <name evidence="7" type="primary">recO</name>
    <name evidence="9" type="ORF">DFR49_3635</name>
</gene>
<dbReference type="InterPro" id="IPR037278">
    <property type="entry name" value="ARFGAP/RecO"/>
</dbReference>
<evidence type="ECO:0000256" key="5">
    <source>
        <dbReference type="ARBA" id="ARBA00023204"/>
    </source>
</evidence>
<evidence type="ECO:0000313" key="10">
    <source>
        <dbReference type="Proteomes" id="UP000266568"/>
    </source>
</evidence>
<dbReference type="RefSeq" id="WP_119037013.1">
    <property type="nucleotide sequence ID" value="NZ_QXDC01000004.1"/>
</dbReference>
<keyword evidence="5 7" id="KW-0234">DNA repair</keyword>
<evidence type="ECO:0000256" key="3">
    <source>
        <dbReference type="ARBA" id="ARBA00022763"/>
    </source>
</evidence>
<dbReference type="NCBIfam" id="TIGR00613">
    <property type="entry name" value="reco"/>
    <property type="match status" value="1"/>
</dbReference>